<evidence type="ECO:0000256" key="6">
    <source>
        <dbReference type="SAM" id="SignalP"/>
    </source>
</evidence>
<comment type="caution">
    <text evidence="8">The sequence shown here is derived from an EMBL/GenBank/DDBJ whole genome shotgun (WGS) entry which is preliminary data.</text>
</comment>
<evidence type="ECO:0000256" key="3">
    <source>
        <dbReference type="ARBA" id="ARBA00022729"/>
    </source>
</evidence>
<dbReference type="Proteomes" id="UP001177140">
    <property type="component" value="Unassembled WGS sequence"/>
</dbReference>
<comment type="similarity">
    <text evidence="2">Belongs to the CRISP family.</text>
</comment>
<accession>A0AA41VYJ7</accession>
<dbReference type="FunFam" id="3.40.33.10:FF:000006">
    <property type="entry name" value="Putative pathogenesis-related protein 1"/>
    <property type="match status" value="1"/>
</dbReference>
<comment type="function">
    <text evidence="1">Probably involved in the defense reaction of plants against pathogens.</text>
</comment>
<proteinExistence type="inferred from homology"/>
<dbReference type="InterPro" id="IPR001283">
    <property type="entry name" value="CRISP-related"/>
</dbReference>
<dbReference type="PRINTS" id="PR00837">
    <property type="entry name" value="V5TPXLIKE"/>
</dbReference>
<sequence>MSFKVILTLAMAFLIHVSQAQTSPEDYLAPHNAARAEVNVGPMEWDDTVAAYASDYANQRAGDCNLIHSTDGPYGENLAMSTGDLSAADAVKMWVDEISNYDYQSNSCQGGECLHYTQVVWTNSVRLGCASVACDNGGTFVICSYDPKGNWIGERPY</sequence>
<protein>
    <recommendedName>
        <fullName evidence="7">SCP domain-containing protein</fullName>
    </recommendedName>
</protein>
<evidence type="ECO:0000256" key="2">
    <source>
        <dbReference type="ARBA" id="ARBA00009923"/>
    </source>
</evidence>
<evidence type="ECO:0000313" key="9">
    <source>
        <dbReference type="Proteomes" id="UP001177140"/>
    </source>
</evidence>
<keyword evidence="4" id="KW-1015">Disulfide bond</keyword>
<dbReference type="Gene3D" id="3.40.33.10">
    <property type="entry name" value="CAP"/>
    <property type="match status" value="1"/>
</dbReference>
<name>A0AA41VYJ7_PAPNU</name>
<organism evidence="8 9">
    <name type="scientific">Papaver nudicaule</name>
    <name type="common">Iceland poppy</name>
    <dbReference type="NCBI Taxonomy" id="74823"/>
    <lineage>
        <taxon>Eukaryota</taxon>
        <taxon>Viridiplantae</taxon>
        <taxon>Streptophyta</taxon>
        <taxon>Embryophyta</taxon>
        <taxon>Tracheophyta</taxon>
        <taxon>Spermatophyta</taxon>
        <taxon>Magnoliopsida</taxon>
        <taxon>Ranunculales</taxon>
        <taxon>Papaveraceae</taxon>
        <taxon>Papaveroideae</taxon>
        <taxon>Papaver</taxon>
    </lineage>
</organism>
<dbReference type="InterPro" id="IPR014044">
    <property type="entry name" value="CAP_dom"/>
</dbReference>
<keyword evidence="5" id="KW-0568">Pathogenesis-related protein</keyword>
<evidence type="ECO:0000256" key="5">
    <source>
        <dbReference type="ARBA" id="ARBA00023265"/>
    </source>
</evidence>
<dbReference type="Pfam" id="PF00188">
    <property type="entry name" value="CAP"/>
    <property type="match status" value="1"/>
</dbReference>
<evidence type="ECO:0000259" key="7">
    <source>
        <dbReference type="SMART" id="SM00198"/>
    </source>
</evidence>
<dbReference type="PROSITE" id="PS01010">
    <property type="entry name" value="CRISP_2"/>
    <property type="match status" value="1"/>
</dbReference>
<keyword evidence="5" id="KW-0611">Plant defense</keyword>
<dbReference type="SMART" id="SM00198">
    <property type="entry name" value="SCP"/>
    <property type="match status" value="1"/>
</dbReference>
<gene>
    <name evidence="8" type="ORF">MKW94_022846</name>
</gene>
<dbReference type="PANTHER" id="PTHR10334">
    <property type="entry name" value="CYSTEINE-RICH SECRETORY PROTEIN-RELATED"/>
    <property type="match status" value="1"/>
</dbReference>
<dbReference type="CDD" id="cd05381">
    <property type="entry name" value="CAP_PR-1"/>
    <property type="match status" value="1"/>
</dbReference>
<feature type="domain" description="SCP" evidence="7">
    <location>
        <begin position="22"/>
        <end position="153"/>
    </location>
</feature>
<evidence type="ECO:0000313" key="8">
    <source>
        <dbReference type="EMBL" id="MCL7049523.1"/>
    </source>
</evidence>
<keyword evidence="9" id="KW-1185">Reference proteome</keyword>
<dbReference type="SUPFAM" id="SSF55797">
    <property type="entry name" value="PR-1-like"/>
    <property type="match status" value="1"/>
</dbReference>
<dbReference type="EMBL" id="JAJJMA010317104">
    <property type="protein sequence ID" value="MCL7049523.1"/>
    <property type="molecule type" value="Genomic_DNA"/>
</dbReference>
<feature type="signal peptide" evidence="6">
    <location>
        <begin position="1"/>
        <end position="20"/>
    </location>
</feature>
<dbReference type="InterPro" id="IPR018244">
    <property type="entry name" value="Allrgn_V5/Tpx1_CS"/>
</dbReference>
<reference evidence="8" key="1">
    <citation type="submission" date="2022-03" db="EMBL/GenBank/DDBJ databases">
        <title>A functionally conserved STORR gene fusion in Papaver species that diverged 16.8 million years ago.</title>
        <authorList>
            <person name="Catania T."/>
        </authorList>
    </citation>
    <scope>NUCLEOTIDE SEQUENCE</scope>
    <source>
        <strain evidence="8">S-191538</strain>
    </source>
</reference>
<evidence type="ECO:0000256" key="1">
    <source>
        <dbReference type="ARBA" id="ARBA00003143"/>
    </source>
</evidence>
<dbReference type="InterPro" id="IPR035940">
    <property type="entry name" value="CAP_sf"/>
</dbReference>
<feature type="chain" id="PRO_5041217928" description="SCP domain-containing protein" evidence="6">
    <location>
        <begin position="21"/>
        <end position="157"/>
    </location>
</feature>
<dbReference type="AlphaFoldDB" id="A0AA41VYJ7"/>
<dbReference type="InterPro" id="IPR002413">
    <property type="entry name" value="V5_allergen-like"/>
</dbReference>
<keyword evidence="3 6" id="KW-0732">Signal</keyword>
<dbReference type="GO" id="GO:0098542">
    <property type="term" value="P:defense response to other organism"/>
    <property type="evidence" value="ECO:0007669"/>
    <property type="project" value="UniProtKB-ARBA"/>
</dbReference>
<dbReference type="GO" id="GO:0005576">
    <property type="term" value="C:extracellular region"/>
    <property type="evidence" value="ECO:0007669"/>
    <property type="project" value="InterPro"/>
</dbReference>
<evidence type="ECO:0000256" key="4">
    <source>
        <dbReference type="ARBA" id="ARBA00023157"/>
    </source>
</evidence>
<dbReference type="PRINTS" id="PR00838">
    <property type="entry name" value="V5ALLERGEN"/>
</dbReference>